<comment type="caution">
    <text evidence="9">The sequence shown here is derived from an EMBL/GenBank/DDBJ whole genome shotgun (WGS) entry which is preliminary data.</text>
</comment>
<evidence type="ECO:0000256" key="6">
    <source>
        <dbReference type="ARBA" id="ARBA00022989"/>
    </source>
</evidence>
<dbReference type="PANTHER" id="PTHR34975">
    <property type="entry name" value="SPORE GERMINATION PROTEIN A2"/>
    <property type="match status" value="1"/>
</dbReference>
<keyword evidence="5 8" id="KW-0812">Transmembrane</keyword>
<dbReference type="Proteomes" id="UP000659344">
    <property type="component" value="Unassembled WGS sequence"/>
</dbReference>
<accession>A0ABQ1YSB7</accession>
<dbReference type="InterPro" id="IPR004761">
    <property type="entry name" value="Spore_GerAB"/>
</dbReference>
<feature type="transmembrane region" description="Helical" evidence="8">
    <location>
        <begin position="12"/>
        <end position="34"/>
    </location>
</feature>
<name>A0ABQ1YSB7_9BACL</name>
<feature type="transmembrane region" description="Helical" evidence="8">
    <location>
        <begin position="120"/>
        <end position="138"/>
    </location>
</feature>
<evidence type="ECO:0000313" key="10">
    <source>
        <dbReference type="Proteomes" id="UP000659344"/>
    </source>
</evidence>
<evidence type="ECO:0000256" key="2">
    <source>
        <dbReference type="ARBA" id="ARBA00007998"/>
    </source>
</evidence>
<keyword evidence="6 8" id="KW-1133">Transmembrane helix</keyword>
<keyword evidence="10" id="KW-1185">Reference proteome</keyword>
<sequence length="368" mass="41757">MLEGGKISVRQLTILVMLVTLGDSILVLPSIATFDAKQDAWISILIGMVTGLSTVYLFYKVWKLNPHLTLIQSIQQILGKWFGTLVSLLFLVYFFLSATAHVREIGDFMTIEMMQQTPTQAIQIIFICIIIMAAQLGLEVIGRTAEIFTPLIFILFFILFFFLAPEYEFERIQPILEDGIKPILHGSISCLAFPFVELVVFLMVFPYVNTPSKIKQSLLQGALIGGIILTLLTFASILVLGAEQTARSIYPSYSLARRVTIDHFLDRVESTIALLWLLTMFFKISIYFYSFILGLAQLCKLKEHRMLAFPSAVLLIALSPVITPNIAYYNRLLSKYWIYFDLTYGLLFPLLLIAVYFCRKLNKVPAQT</sequence>
<dbReference type="Pfam" id="PF03845">
    <property type="entry name" value="Spore_permease"/>
    <property type="match status" value="1"/>
</dbReference>
<dbReference type="RefSeq" id="WP_188542047.1">
    <property type="nucleotide sequence ID" value="NZ_BMFT01000004.1"/>
</dbReference>
<comment type="similarity">
    <text evidence="2">Belongs to the amino acid-polyamine-organocation (APC) superfamily. Spore germination protein (SGP) (TC 2.A.3.9) family.</text>
</comment>
<feature type="transmembrane region" description="Helical" evidence="8">
    <location>
        <begin position="273"/>
        <end position="295"/>
    </location>
</feature>
<dbReference type="PANTHER" id="PTHR34975:SF2">
    <property type="entry name" value="SPORE GERMINATION PROTEIN A2"/>
    <property type="match status" value="1"/>
</dbReference>
<keyword evidence="7 8" id="KW-0472">Membrane</keyword>
<proteinExistence type="inferred from homology"/>
<organism evidence="9 10">
    <name type="scientific">Paenibacillus segetis</name>
    <dbReference type="NCBI Taxonomy" id="1325360"/>
    <lineage>
        <taxon>Bacteria</taxon>
        <taxon>Bacillati</taxon>
        <taxon>Bacillota</taxon>
        <taxon>Bacilli</taxon>
        <taxon>Bacillales</taxon>
        <taxon>Paenibacillaceae</taxon>
        <taxon>Paenibacillus</taxon>
    </lineage>
</organism>
<evidence type="ECO:0000256" key="4">
    <source>
        <dbReference type="ARBA" id="ARBA00022544"/>
    </source>
</evidence>
<protein>
    <submittedName>
        <fullName evidence="9">Germination protein</fullName>
    </submittedName>
</protein>
<feature type="transmembrane region" description="Helical" evidence="8">
    <location>
        <begin position="145"/>
        <end position="163"/>
    </location>
</feature>
<comment type="subcellular location">
    <subcellularLocation>
        <location evidence="1">Membrane</location>
        <topology evidence="1">Multi-pass membrane protein</topology>
    </subcellularLocation>
</comment>
<evidence type="ECO:0000313" key="9">
    <source>
        <dbReference type="EMBL" id="GGH36980.1"/>
    </source>
</evidence>
<keyword evidence="3" id="KW-0813">Transport</keyword>
<dbReference type="Gene3D" id="1.20.1740.10">
    <property type="entry name" value="Amino acid/polyamine transporter I"/>
    <property type="match status" value="1"/>
</dbReference>
<evidence type="ECO:0000256" key="8">
    <source>
        <dbReference type="SAM" id="Phobius"/>
    </source>
</evidence>
<evidence type="ECO:0000256" key="5">
    <source>
        <dbReference type="ARBA" id="ARBA00022692"/>
    </source>
</evidence>
<feature type="transmembrane region" description="Helical" evidence="8">
    <location>
        <begin position="40"/>
        <end position="59"/>
    </location>
</feature>
<dbReference type="NCBIfam" id="TIGR00912">
    <property type="entry name" value="2A0309"/>
    <property type="match status" value="1"/>
</dbReference>
<evidence type="ECO:0000256" key="1">
    <source>
        <dbReference type="ARBA" id="ARBA00004141"/>
    </source>
</evidence>
<reference evidence="10" key="1">
    <citation type="journal article" date="2019" name="Int. J. Syst. Evol. Microbiol.">
        <title>The Global Catalogue of Microorganisms (GCM) 10K type strain sequencing project: providing services to taxonomists for standard genome sequencing and annotation.</title>
        <authorList>
            <consortium name="The Broad Institute Genomics Platform"/>
            <consortium name="The Broad Institute Genome Sequencing Center for Infectious Disease"/>
            <person name="Wu L."/>
            <person name="Ma J."/>
        </authorList>
    </citation>
    <scope>NUCLEOTIDE SEQUENCE [LARGE SCALE GENOMIC DNA]</scope>
    <source>
        <strain evidence="10">CGMCC 1.12769</strain>
    </source>
</reference>
<feature type="transmembrane region" description="Helical" evidence="8">
    <location>
        <begin position="183"/>
        <end position="205"/>
    </location>
</feature>
<dbReference type="EMBL" id="BMFT01000004">
    <property type="protein sequence ID" value="GGH36980.1"/>
    <property type="molecule type" value="Genomic_DNA"/>
</dbReference>
<gene>
    <name evidence="9" type="ORF">GCM10008013_44180</name>
</gene>
<feature type="transmembrane region" description="Helical" evidence="8">
    <location>
        <begin position="217"/>
        <end position="242"/>
    </location>
</feature>
<keyword evidence="4" id="KW-0309">Germination</keyword>
<feature type="transmembrane region" description="Helical" evidence="8">
    <location>
        <begin position="336"/>
        <end position="358"/>
    </location>
</feature>
<evidence type="ECO:0000256" key="7">
    <source>
        <dbReference type="ARBA" id="ARBA00023136"/>
    </source>
</evidence>
<feature type="transmembrane region" description="Helical" evidence="8">
    <location>
        <begin position="307"/>
        <end position="330"/>
    </location>
</feature>
<evidence type="ECO:0000256" key="3">
    <source>
        <dbReference type="ARBA" id="ARBA00022448"/>
    </source>
</evidence>
<feature type="transmembrane region" description="Helical" evidence="8">
    <location>
        <begin position="80"/>
        <end position="100"/>
    </location>
</feature>